<evidence type="ECO:0000313" key="8">
    <source>
        <dbReference type="Proteomes" id="UP000199138"/>
    </source>
</evidence>
<dbReference type="PANTHER" id="PTHR37422">
    <property type="entry name" value="TEICHURONIC ACID BIOSYNTHESIS PROTEIN TUAE"/>
    <property type="match status" value="1"/>
</dbReference>
<sequence length="461" mass="52093">MRVQLRKKTQNYQYKKEGSLILLHIILGVLIVLLRKPAALTYVILYSGFAFYYLLKTKNKKNEVLLICSYLTGMDVFARMTHGLFFSEQIKYLILIFMILGMFYKGFKIKGVYYILYLLLLIPGIYISATNTLSYDAVFRKIIAFNLSGPFCLGFCALYCIDREITFFQLKRILFWMLLPMISMAVFVTFFKVDMSQSFVNTASNFAASGGYGPNQVSVALGVGMFILLVRFLLDSPTLKLKVINGILLAYFIYRGLITFSRGGVLTSLFAAVPFVGLLILYGGNRIKGKMIKYILVMSGVFSLVWGAANMTSNGLLGHRYNNEDAIGRKKADALGGREELMGYELEAFFENPFLGIGVGNNKFFRVEESGIEAASHNEITRLLAEHGLLGILAFLILLLVPLVRFLNYHKNVFAMSFFIFWLLTINHNATRIAMPAFLYGLSVLTLYNEKPSVHRKQVVA</sequence>
<keyword evidence="2 5" id="KW-0812">Transmembrane</keyword>
<feature type="transmembrane region" description="Helical" evidence="5">
    <location>
        <begin position="419"/>
        <end position="442"/>
    </location>
</feature>
<dbReference type="GO" id="GO:0016020">
    <property type="term" value="C:membrane"/>
    <property type="evidence" value="ECO:0007669"/>
    <property type="project" value="UniProtKB-SubCell"/>
</dbReference>
<gene>
    <name evidence="7" type="ORF">SAMN05216480_11060</name>
</gene>
<comment type="subcellular location">
    <subcellularLocation>
        <location evidence="1">Membrane</location>
        <topology evidence="1">Multi-pass membrane protein</topology>
    </subcellularLocation>
</comment>
<reference evidence="7 8" key="1">
    <citation type="submission" date="2016-10" db="EMBL/GenBank/DDBJ databases">
        <authorList>
            <person name="de Groot N.N."/>
        </authorList>
    </citation>
    <scope>NUCLEOTIDE SEQUENCE [LARGE SCALE GENOMIC DNA]</scope>
    <source>
        <strain evidence="7 8">CGMCC 1.12333</strain>
    </source>
</reference>
<proteinExistence type="predicted"/>
<dbReference type="GO" id="GO:0016874">
    <property type="term" value="F:ligase activity"/>
    <property type="evidence" value="ECO:0007669"/>
    <property type="project" value="UniProtKB-KW"/>
</dbReference>
<feature type="transmembrane region" description="Helical" evidence="5">
    <location>
        <begin position="21"/>
        <end position="54"/>
    </location>
</feature>
<feature type="transmembrane region" description="Helical" evidence="5">
    <location>
        <begin position="111"/>
        <end position="130"/>
    </location>
</feature>
<protein>
    <submittedName>
        <fullName evidence="7">O-antigen ligase</fullName>
    </submittedName>
</protein>
<dbReference type="RefSeq" id="WP_093025573.1">
    <property type="nucleotide sequence ID" value="NZ_FPBK01000010.1"/>
</dbReference>
<dbReference type="OrthoDB" id="1118890at2"/>
<dbReference type="AlphaFoldDB" id="A0A1I7HNG6"/>
<feature type="transmembrane region" description="Helical" evidence="5">
    <location>
        <begin position="142"/>
        <end position="161"/>
    </location>
</feature>
<keyword evidence="3 5" id="KW-1133">Transmembrane helix</keyword>
<evidence type="ECO:0000313" key="7">
    <source>
        <dbReference type="EMBL" id="SFU62119.1"/>
    </source>
</evidence>
<evidence type="ECO:0000256" key="4">
    <source>
        <dbReference type="ARBA" id="ARBA00023136"/>
    </source>
</evidence>
<organism evidence="7 8">
    <name type="scientific">Pustulibacterium marinum</name>
    <dbReference type="NCBI Taxonomy" id="1224947"/>
    <lineage>
        <taxon>Bacteria</taxon>
        <taxon>Pseudomonadati</taxon>
        <taxon>Bacteroidota</taxon>
        <taxon>Flavobacteriia</taxon>
        <taxon>Flavobacteriales</taxon>
        <taxon>Flavobacteriaceae</taxon>
        <taxon>Pustulibacterium</taxon>
    </lineage>
</organism>
<name>A0A1I7HNG6_9FLAO</name>
<feature type="transmembrane region" description="Helical" evidence="5">
    <location>
        <begin position="84"/>
        <end position="104"/>
    </location>
</feature>
<keyword evidence="7" id="KW-0436">Ligase</keyword>
<dbReference type="InterPro" id="IPR051533">
    <property type="entry name" value="WaaL-like"/>
</dbReference>
<evidence type="ECO:0000256" key="1">
    <source>
        <dbReference type="ARBA" id="ARBA00004141"/>
    </source>
</evidence>
<feature type="transmembrane region" description="Helical" evidence="5">
    <location>
        <begin position="291"/>
        <end position="309"/>
    </location>
</feature>
<dbReference type="Proteomes" id="UP000199138">
    <property type="component" value="Unassembled WGS sequence"/>
</dbReference>
<evidence type="ECO:0000256" key="5">
    <source>
        <dbReference type="SAM" id="Phobius"/>
    </source>
</evidence>
<accession>A0A1I7HNG6</accession>
<feature type="transmembrane region" description="Helical" evidence="5">
    <location>
        <begin position="264"/>
        <end position="284"/>
    </location>
</feature>
<feature type="transmembrane region" description="Helical" evidence="5">
    <location>
        <begin position="173"/>
        <end position="193"/>
    </location>
</feature>
<feature type="domain" description="O-antigen ligase-related" evidence="6">
    <location>
        <begin position="249"/>
        <end position="396"/>
    </location>
</feature>
<feature type="transmembrane region" description="Helical" evidence="5">
    <location>
        <begin position="213"/>
        <end position="234"/>
    </location>
</feature>
<feature type="transmembrane region" description="Helical" evidence="5">
    <location>
        <begin position="241"/>
        <end position="258"/>
    </location>
</feature>
<evidence type="ECO:0000256" key="3">
    <source>
        <dbReference type="ARBA" id="ARBA00022989"/>
    </source>
</evidence>
<dbReference type="InterPro" id="IPR007016">
    <property type="entry name" value="O-antigen_ligase-rel_domated"/>
</dbReference>
<dbReference type="STRING" id="1224947.SAMN05216480_11060"/>
<keyword evidence="4 5" id="KW-0472">Membrane</keyword>
<evidence type="ECO:0000256" key="2">
    <source>
        <dbReference type="ARBA" id="ARBA00022692"/>
    </source>
</evidence>
<dbReference type="PANTHER" id="PTHR37422:SF17">
    <property type="entry name" value="O-ANTIGEN LIGASE"/>
    <property type="match status" value="1"/>
</dbReference>
<dbReference type="EMBL" id="FPBK01000010">
    <property type="protein sequence ID" value="SFU62119.1"/>
    <property type="molecule type" value="Genomic_DNA"/>
</dbReference>
<evidence type="ECO:0000259" key="6">
    <source>
        <dbReference type="Pfam" id="PF04932"/>
    </source>
</evidence>
<feature type="transmembrane region" description="Helical" evidence="5">
    <location>
        <begin position="388"/>
        <end position="407"/>
    </location>
</feature>
<keyword evidence="8" id="KW-1185">Reference proteome</keyword>
<dbReference type="Pfam" id="PF04932">
    <property type="entry name" value="Wzy_C"/>
    <property type="match status" value="1"/>
</dbReference>